<dbReference type="EMBL" id="JAOVZB010000004">
    <property type="protein sequence ID" value="MCV2403161.1"/>
    <property type="molecule type" value="Genomic_DNA"/>
</dbReference>
<dbReference type="InterPro" id="IPR037165">
    <property type="entry name" value="AldOxase/xan_DH_Mopterin-bd_sf"/>
</dbReference>
<protein>
    <submittedName>
        <fullName evidence="6">Xanthine dehydrogenase molybdopterin binding subunit</fullName>
        <ecNumber evidence="6">1.17.1.4</ecNumber>
    </submittedName>
</protein>
<sequence length="793" mass="86321">MRKLPDNLVTEQSNQKAKKQPIHESAKKHVTGEAIYIDDMSEWPNELHVATGKSTESHADIVSVNLDKVRAYPGVVDVIVQSDIPGEVDVSPVLSGDLLLAGDFVHYIGQPIFAVAATSFRAAKQAVELAEIEYKPREATLHPKESLARQEFVLPTHTIRCGDAKAAMAKAPRKIKSDIYIKGQEHFYLEGQISIATPTEDRGVVVYASSQHPAEVQKLVAKVLGVPVESVQVEVRRMGGGFGGKESQAATLGCMAAVLAVRNRRPVKYRMPRQDDMVQTGKRHDFWNSYEVGFSDEGEIISAEYDLVGKCGCTADLSDGVVDRAMFHSDNAYFLPNARISGYRGKTHTVSNTAFRGFGGPKGVILAETVVEEIACSVGKDALDIRKLNCYQEGKRQTPYGQSVDEDVLLPLIQDLEDSSNYRARREEIKAFNQQSPFLKKGLALVPVKFGISFTSKHLNQGGALVHVYTDGSVHVSHGGTEMGQGLYTKVAQIVAKTFGIDYQRVNVGATRTDKVPNASPTAASAGTDLNGMAALDAARTIKERLQEFAMEHFGIAADEFAIEDDQVILGKGDSDSQVMSFPEFVKLAYMNRVSLSSTGFYKTPKIGYDRKAAKGRPFLYYANGAAVSEVVVDTFTGEYKVTQVDILHDVGASINSEIDIGQIEGAFVQGMGWLTSEELSWDEKGRITTNSPANYKIPTSADVPEKFTVKLFDRANSEESVYRSKAVGEPPLMLGISVWCALKDACAAVCDHQISPPLAVPATPEAVFYSMQAAKEFSAGAVSNSEKSMKSL</sequence>
<dbReference type="GO" id="GO:0004854">
    <property type="term" value="F:xanthine dehydrogenase activity"/>
    <property type="evidence" value="ECO:0007669"/>
    <property type="project" value="UniProtKB-EC"/>
</dbReference>
<evidence type="ECO:0000256" key="3">
    <source>
        <dbReference type="ARBA" id="ARBA00023002"/>
    </source>
</evidence>
<evidence type="ECO:0000256" key="1">
    <source>
        <dbReference type="ARBA" id="ARBA00006849"/>
    </source>
</evidence>
<dbReference type="NCBIfam" id="TIGR02965">
    <property type="entry name" value="xanthine_xdhB"/>
    <property type="match status" value="1"/>
</dbReference>
<feature type="domain" description="Aldehyde oxidase/xanthine dehydrogenase a/b hammerhead" evidence="5">
    <location>
        <begin position="31"/>
        <end position="138"/>
    </location>
</feature>
<accession>A0ABT2YTG0</accession>
<dbReference type="InterPro" id="IPR008274">
    <property type="entry name" value="AldOxase/xan_DH_MoCoBD1"/>
</dbReference>
<dbReference type="Proteomes" id="UP001209713">
    <property type="component" value="Unassembled WGS sequence"/>
</dbReference>
<dbReference type="InterPro" id="IPR000674">
    <property type="entry name" value="Ald_Oxase/Xan_DH_a/b"/>
</dbReference>
<feature type="region of interest" description="Disordered" evidence="4">
    <location>
        <begin position="1"/>
        <end position="25"/>
    </location>
</feature>
<dbReference type="InterPro" id="IPR014309">
    <property type="entry name" value="Xanthine_DH_Mopterin-bd_su"/>
</dbReference>
<dbReference type="InterPro" id="IPR046867">
    <property type="entry name" value="AldOxase/xan_DH_MoCoBD2"/>
</dbReference>
<dbReference type="SMART" id="SM01008">
    <property type="entry name" value="Ald_Xan_dh_C"/>
    <property type="match status" value="1"/>
</dbReference>
<evidence type="ECO:0000256" key="4">
    <source>
        <dbReference type="SAM" id="MobiDB-lite"/>
    </source>
</evidence>
<dbReference type="SUPFAM" id="SSF54665">
    <property type="entry name" value="CO dehydrogenase molybdoprotein N-domain-like"/>
    <property type="match status" value="1"/>
</dbReference>
<dbReference type="InterPro" id="IPR016208">
    <property type="entry name" value="Ald_Oxase/xanthine_DH-like"/>
</dbReference>
<keyword evidence="7" id="KW-1185">Reference proteome</keyword>
<evidence type="ECO:0000256" key="2">
    <source>
        <dbReference type="ARBA" id="ARBA00022505"/>
    </source>
</evidence>
<name>A0ABT2YTG0_9GAMM</name>
<dbReference type="PANTHER" id="PTHR11908">
    <property type="entry name" value="XANTHINE DEHYDROGENASE"/>
    <property type="match status" value="1"/>
</dbReference>
<keyword evidence="2" id="KW-0500">Molybdenum</keyword>
<dbReference type="Pfam" id="PF02738">
    <property type="entry name" value="MoCoBD_1"/>
    <property type="match status" value="1"/>
</dbReference>
<dbReference type="Gene3D" id="3.90.1170.50">
    <property type="entry name" value="Aldehyde oxidase/xanthine dehydrogenase, a/b hammerhead"/>
    <property type="match status" value="1"/>
</dbReference>
<dbReference type="Pfam" id="PF20256">
    <property type="entry name" value="MoCoBD_2"/>
    <property type="match status" value="1"/>
</dbReference>
<dbReference type="InterPro" id="IPR036856">
    <property type="entry name" value="Ald_Oxase/Xan_DH_a/b_sf"/>
</dbReference>
<dbReference type="EC" id="1.17.1.4" evidence="6"/>
<gene>
    <name evidence="6" type="primary">xdhB</name>
    <name evidence="6" type="ORF">OFY17_09755</name>
</gene>
<comment type="similarity">
    <text evidence="1">Belongs to the xanthine dehydrogenase family.</text>
</comment>
<evidence type="ECO:0000313" key="7">
    <source>
        <dbReference type="Proteomes" id="UP001209713"/>
    </source>
</evidence>
<dbReference type="Gene3D" id="3.30.365.10">
    <property type="entry name" value="Aldehyde oxidase/xanthine dehydrogenase, molybdopterin binding domain"/>
    <property type="match status" value="4"/>
</dbReference>
<evidence type="ECO:0000259" key="5">
    <source>
        <dbReference type="SMART" id="SM01008"/>
    </source>
</evidence>
<evidence type="ECO:0000313" key="6">
    <source>
        <dbReference type="EMBL" id="MCV2403161.1"/>
    </source>
</evidence>
<dbReference type="SUPFAM" id="SSF56003">
    <property type="entry name" value="Molybdenum cofactor-binding domain"/>
    <property type="match status" value="1"/>
</dbReference>
<proteinExistence type="inferred from homology"/>
<dbReference type="PANTHER" id="PTHR11908:SF132">
    <property type="entry name" value="ALDEHYDE OXIDASE 1-RELATED"/>
    <property type="match status" value="1"/>
</dbReference>
<dbReference type="Pfam" id="PF01315">
    <property type="entry name" value="Ald_Xan_dh_C"/>
    <property type="match status" value="1"/>
</dbReference>
<organism evidence="6 7">
    <name type="scientific">Marinomonas sargassi</name>
    <dbReference type="NCBI Taxonomy" id="2984494"/>
    <lineage>
        <taxon>Bacteria</taxon>
        <taxon>Pseudomonadati</taxon>
        <taxon>Pseudomonadota</taxon>
        <taxon>Gammaproteobacteria</taxon>
        <taxon>Oceanospirillales</taxon>
        <taxon>Oceanospirillaceae</taxon>
        <taxon>Marinomonas</taxon>
    </lineage>
</organism>
<keyword evidence="3 6" id="KW-0560">Oxidoreductase</keyword>
<reference evidence="6 7" key="1">
    <citation type="submission" date="2022-10" db="EMBL/GenBank/DDBJ databases">
        <title>Marinomonas transparenta sp. nov. and Marinomonas sargassi sp. nov., isolated from marine alga (Sargassum natans (L.) Gaillon).</title>
        <authorList>
            <person name="Wang Y."/>
        </authorList>
    </citation>
    <scope>NUCLEOTIDE SEQUENCE [LARGE SCALE GENOMIC DNA]</scope>
    <source>
        <strain evidence="6 7">C2222</strain>
    </source>
</reference>
<comment type="caution">
    <text evidence="6">The sequence shown here is derived from an EMBL/GenBank/DDBJ whole genome shotgun (WGS) entry which is preliminary data.</text>
</comment>
<dbReference type="RefSeq" id="WP_263530542.1">
    <property type="nucleotide sequence ID" value="NZ_JAOVZB010000004.1"/>
</dbReference>